<dbReference type="InterPro" id="IPR006439">
    <property type="entry name" value="HAD-SF_hydro_IA"/>
</dbReference>
<dbReference type="RefSeq" id="WP_214058298.1">
    <property type="nucleotide sequence ID" value="NZ_BAAAHS010000072.1"/>
</dbReference>
<gene>
    <name evidence="3" type="primary">dehH2</name>
    <name evidence="3" type="ORF">ENKNEFLB_01134</name>
</gene>
<comment type="similarity">
    <text evidence="1">Belongs to the HAD-like hydrolase superfamily. S-2-haloalkanoic acid dehalogenase family.</text>
</comment>
<dbReference type="Gene3D" id="1.10.150.240">
    <property type="entry name" value="Putative phosphatase, domain 2"/>
    <property type="match status" value="1"/>
</dbReference>
<dbReference type="InterPro" id="IPR051540">
    <property type="entry name" value="S-2-haloacid_dehalogenase"/>
</dbReference>
<dbReference type="Gene3D" id="3.40.50.1000">
    <property type="entry name" value="HAD superfamily/HAD-like"/>
    <property type="match status" value="1"/>
</dbReference>
<evidence type="ECO:0000256" key="2">
    <source>
        <dbReference type="ARBA" id="ARBA00022801"/>
    </source>
</evidence>
<name>A0ABX8EE48_9ACTN</name>
<proteinExistence type="inferred from homology"/>
<keyword evidence="4" id="KW-1185">Reference proteome</keyword>
<dbReference type="Proteomes" id="UP000679307">
    <property type="component" value="Chromosome"/>
</dbReference>
<dbReference type="SUPFAM" id="SSF56784">
    <property type="entry name" value="HAD-like"/>
    <property type="match status" value="1"/>
</dbReference>
<keyword evidence="2 3" id="KW-0378">Hydrolase</keyword>
<sequence>MSGDAGAPRVVVLDVNETLSDLTPLRARFAEVGADEELAATWFAAVLREGMALAAVGQQAGFAEIGAHVLDVLLPADLTLQRGAAVDHVLAAFSALSVHPDVPDGLRALREQGLRVVTLSNGAASVAQGLLERAGVADLVEATLSVADAGVWKPAAAAYAHAVAWSGEPAGAHLLVAVHPWDVHGAQQAGWSGAWVDRSGTTPYPGYLDDPVLRVHDLTDLAARLAG</sequence>
<evidence type="ECO:0000256" key="1">
    <source>
        <dbReference type="ARBA" id="ARBA00008106"/>
    </source>
</evidence>
<evidence type="ECO:0000313" key="4">
    <source>
        <dbReference type="Proteomes" id="UP000679307"/>
    </source>
</evidence>
<accession>A0ABX8EE48</accession>
<dbReference type="SFLD" id="SFLDS00003">
    <property type="entry name" value="Haloacid_Dehalogenase"/>
    <property type="match status" value="1"/>
</dbReference>
<dbReference type="InterPro" id="IPR036412">
    <property type="entry name" value="HAD-like_sf"/>
</dbReference>
<dbReference type="NCBIfam" id="TIGR01428">
    <property type="entry name" value="HAD_type_II"/>
    <property type="match status" value="1"/>
</dbReference>
<dbReference type="GO" id="GO:0018785">
    <property type="term" value="F:haloacetate dehalogenase activity"/>
    <property type="evidence" value="ECO:0007669"/>
    <property type="project" value="UniProtKB-EC"/>
</dbReference>
<dbReference type="PANTHER" id="PTHR43316">
    <property type="entry name" value="HYDROLASE, HALOACID DELAHOGENASE-RELATED"/>
    <property type="match status" value="1"/>
</dbReference>
<dbReference type="Pfam" id="PF00702">
    <property type="entry name" value="Hydrolase"/>
    <property type="match status" value="1"/>
</dbReference>
<dbReference type="InterPro" id="IPR023198">
    <property type="entry name" value="PGP-like_dom2"/>
</dbReference>
<dbReference type="InterPro" id="IPR006328">
    <property type="entry name" value="2-HAD"/>
</dbReference>
<dbReference type="SFLD" id="SFLDG01129">
    <property type="entry name" value="C1.5:_HAD__Beta-PGM__Phosphata"/>
    <property type="match status" value="1"/>
</dbReference>
<evidence type="ECO:0000313" key="3">
    <source>
        <dbReference type="EMBL" id="QVT78756.1"/>
    </source>
</evidence>
<dbReference type="EC" id="3.8.1.3" evidence="3"/>
<dbReference type="EMBL" id="CP075371">
    <property type="protein sequence ID" value="QVT78756.1"/>
    <property type="molecule type" value="Genomic_DNA"/>
</dbReference>
<dbReference type="InterPro" id="IPR023214">
    <property type="entry name" value="HAD_sf"/>
</dbReference>
<dbReference type="PRINTS" id="PR00413">
    <property type="entry name" value="HADHALOGNASE"/>
</dbReference>
<protein>
    <submittedName>
        <fullName evidence="3">Haloacetate dehalogenase H-2</fullName>
        <ecNumber evidence="3">3.8.1.3</ecNumber>
    </submittedName>
</protein>
<organism evidence="3 4">
    <name type="scientific">Nocardioides aquaticus</name>
    <dbReference type="NCBI Taxonomy" id="160826"/>
    <lineage>
        <taxon>Bacteria</taxon>
        <taxon>Bacillati</taxon>
        <taxon>Actinomycetota</taxon>
        <taxon>Actinomycetes</taxon>
        <taxon>Propionibacteriales</taxon>
        <taxon>Nocardioidaceae</taxon>
        <taxon>Nocardioides</taxon>
    </lineage>
</organism>
<dbReference type="PANTHER" id="PTHR43316:SF3">
    <property type="entry name" value="HALOACID DEHALOGENASE, TYPE II (AFU_ORTHOLOGUE AFUA_2G07750)-RELATED"/>
    <property type="match status" value="1"/>
</dbReference>
<reference evidence="3 4" key="1">
    <citation type="submission" date="2021-05" db="EMBL/GenBank/DDBJ databases">
        <title>Complete genome of Nocardioides aquaticus KCTC 9944T isolated from meromictic and hypersaline Ekho Lake, Antarctica.</title>
        <authorList>
            <person name="Hwang K."/>
            <person name="Kim K.M."/>
            <person name="Choe H."/>
        </authorList>
    </citation>
    <scope>NUCLEOTIDE SEQUENCE [LARGE SCALE GENOMIC DNA]</scope>
    <source>
        <strain evidence="3 4">KCTC 9944</strain>
    </source>
</reference>